<dbReference type="PROSITE" id="PS51318">
    <property type="entry name" value="TAT"/>
    <property type="match status" value="1"/>
</dbReference>
<dbReference type="HOGENOM" id="CLU_037493_0_0_2"/>
<dbReference type="AlphaFoldDB" id="M1XTR1"/>
<dbReference type="eggNOG" id="arCOG09395">
    <property type="taxonomic scope" value="Archaea"/>
</dbReference>
<dbReference type="KEGG" id="nmo:Nmlp_3717"/>
<dbReference type="OrthoDB" id="2731at2157"/>
<organism evidence="1 2">
    <name type="scientific">Natronomonas moolapensis (strain DSM 18674 / CECT 7526 / JCM 14361 / 8.8.11)</name>
    <dbReference type="NCBI Taxonomy" id="268739"/>
    <lineage>
        <taxon>Archaea</taxon>
        <taxon>Methanobacteriati</taxon>
        <taxon>Methanobacteriota</taxon>
        <taxon>Stenosarchaea group</taxon>
        <taxon>Halobacteria</taxon>
        <taxon>Halobacteriales</taxon>
        <taxon>Natronomonadaceae</taxon>
        <taxon>Natronomonas</taxon>
    </lineage>
</organism>
<dbReference type="Proteomes" id="UP000011867">
    <property type="component" value="Chromosome"/>
</dbReference>
<dbReference type="EMBL" id="HF582854">
    <property type="protein sequence ID" value="CCQ37831.1"/>
    <property type="molecule type" value="Genomic_DNA"/>
</dbReference>
<evidence type="ECO:0000313" key="1">
    <source>
        <dbReference type="EMBL" id="CCQ37831.1"/>
    </source>
</evidence>
<dbReference type="InterPro" id="IPR006311">
    <property type="entry name" value="TAT_signal"/>
</dbReference>
<dbReference type="Pfam" id="PF11376">
    <property type="entry name" value="DUF3179"/>
    <property type="match status" value="1"/>
</dbReference>
<sequence>MSHTRRTFLTTLAVATGASAGCLGRGGPSSGAEPGGEPLVDLGLPCVNSGGSVDLSGGRPATAFEETRATSETAYDGDLPLQEVPLQLGHDRSAFVDGDMSGGVGHDGIPSIDEPRFARATDVNLPDCERVFGVALDGDVRAYPQRILVRHEIVNDVVGGEPVAVTYCPLTGTAQGFYRGGTEFGVSGRLVNSNLIMWDRAADVRWSQIAATGIEVGGQRDAEDADQYLGQSLREFRVVWTTWRRWRNRHPDTLVLTEETGSAKNYNRDPYGSYEPPVAGHYSTDAGRQPNFPLLAYDDAESKRVVVGARTAAGAVAFDKRTLMEASVLSGKLGDTPVVAVADEGITTGYVYANPDGLDVERDGDAYAVDGTSAPPDALPLDRHLAFDAMWFAWHGFYPDTERVGI</sequence>
<proteinExistence type="predicted"/>
<keyword evidence="2" id="KW-1185">Reference proteome</keyword>
<dbReference type="GeneID" id="14652025"/>
<dbReference type="PROSITE" id="PS51257">
    <property type="entry name" value="PROKAR_LIPOPROTEIN"/>
    <property type="match status" value="1"/>
</dbReference>
<dbReference type="RefSeq" id="WP_015410558.1">
    <property type="nucleotide sequence ID" value="NC_020388.1"/>
</dbReference>
<dbReference type="InterPro" id="IPR021516">
    <property type="entry name" value="DUF3179"/>
</dbReference>
<name>M1XTR1_NATM8</name>
<gene>
    <name evidence="1" type="ordered locus">Nmlp_3717</name>
</gene>
<accession>M1XTR1</accession>
<protein>
    <submittedName>
        <fullName evidence="1">DUF3179 family protein</fullName>
    </submittedName>
</protein>
<reference evidence="1 2" key="1">
    <citation type="journal article" date="2013" name="Genome Announc.">
        <title>Genome of the haloarchaeon Natronomonas moolapensis, a neutrophilic member of a previously haloalkaliphilic genus.</title>
        <authorList>
            <person name="Dyall-Smith M.L."/>
            <person name="Pfeiffer F."/>
            <person name="Oberwinkler T."/>
            <person name="Klee K."/>
            <person name="Rampp M."/>
            <person name="Palm P."/>
            <person name="Gross K."/>
            <person name="Schuster S.C."/>
            <person name="Oesterhelt D."/>
        </authorList>
    </citation>
    <scope>NUCLEOTIDE SEQUENCE [LARGE SCALE GENOMIC DNA]</scope>
    <source>
        <strain evidence="2">DSM 18674 / JCM 14361 / 8.8.11</strain>
    </source>
</reference>
<dbReference type="STRING" id="268739.Nmlp_3717"/>
<evidence type="ECO:0000313" key="2">
    <source>
        <dbReference type="Proteomes" id="UP000011867"/>
    </source>
</evidence>